<proteinExistence type="predicted"/>
<keyword evidence="2" id="KW-1185">Reference proteome</keyword>
<feature type="non-terminal residue" evidence="1">
    <location>
        <position position="58"/>
    </location>
</feature>
<dbReference type="AlphaFoldDB" id="A0AAV6TIX4"/>
<reference evidence="1 2" key="1">
    <citation type="journal article" date="2022" name="Nat. Ecol. Evol.">
        <title>A masculinizing supergene underlies an exaggerated male reproductive morph in a spider.</title>
        <authorList>
            <person name="Hendrickx F."/>
            <person name="De Corte Z."/>
            <person name="Sonet G."/>
            <person name="Van Belleghem S.M."/>
            <person name="Kostlbacher S."/>
            <person name="Vangestel C."/>
        </authorList>
    </citation>
    <scope>NUCLEOTIDE SEQUENCE [LARGE SCALE GENOMIC DNA]</scope>
    <source>
        <strain evidence="1">W744_W776</strain>
    </source>
</reference>
<comment type="caution">
    <text evidence="1">The sequence shown here is derived from an EMBL/GenBank/DDBJ whole genome shotgun (WGS) entry which is preliminary data.</text>
</comment>
<protein>
    <submittedName>
        <fullName evidence="1">Uncharacterized protein</fullName>
    </submittedName>
</protein>
<evidence type="ECO:0000313" key="2">
    <source>
        <dbReference type="Proteomes" id="UP000827092"/>
    </source>
</evidence>
<accession>A0AAV6TIX4</accession>
<evidence type="ECO:0000313" key="1">
    <source>
        <dbReference type="EMBL" id="KAG8171870.1"/>
    </source>
</evidence>
<sequence length="58" mass="6798">MKMGDSDVDTRKHVQKIFPHPQRWGTNRCFSASAKGISRTSREFYESHGIFPKREKDD</sequence>
<dbReference type="Proteomes" id="UP000827092">
    <property type="component" value="Unassembled WGS sequence"/>
</dbReference>
<dbReference type="EMBL" id="JAFNEN010003448">
    <property type="protein sequence ID" value="KAG8171870.1"/>
    <property type="molecule type" value="Genomic_DNA"/>
</dbReference>
<name>A0AAV6TIX4_9ARAC</name>
<organism evidence="1 2">
    <name type="scientific">Oedothorax gibbosus</name>
    <dbReference type="NCBI Taxonomy" id="931172"/>
    <lineage>
        <taxon>Eukaryota</taxon>
        <taxon>Metazoa</taxon>
        <taxon>Ecdysozoa</taxon>
        <taxon>Arthropoda</taxon>
        <taxon>Chelicerata</taxon>
        <taxon>Arachnida</taxon>
        <taxon>Araneae</taxon>
        <taxon>Araneomorphae</taxon>
        <taxon>Entelegynae</taxon>
        <taxon>Araneoidea</taxon>
        <taxon>Linyphiidae</taxon>
        <taxon>Erigoninae</taxon>
        <taxon>Oedothorax</taxon>
    </lineage>
</organism>
<gene>
    <name evidence="1" type="ORF">JTE90_011143</name>
</gene>